<organism evidence="3">
    <name type="scientific">Caenorhabditis brenneri</name>
    <name type="common">Nematode worm</name>
    <dbReference type="NCBI Taxonomy" id="135651"/>
    <lineage>
        <taxon>Eukaryota</taxon>
        <taxon>Metazoa</taxon>
        <taxon>Ecdysozoa</taxon>
        <taxon>Nematoda</taxon>
        <taxon>Chromadorea</taxon>
        <taxon>Rhabditida</taxon>
        <taxon>Rhabditina</taxon>
        <taxon>Rhabditomorpha</taxon>
        <taxon>Rhabditoidea</taxon>
        <taxon>Rhabditidae</taxon>
        <taxon>Peloderinae</taxon>
        <taxon>Caenorhabditis</taxon>
    </lineage>
</organism>
<feature type="region of interest" description="Disordered" evidence="1">
    <location>
        <begin position="242"/>
        <end position="265"/>
    </location>
</feature>
<gene>
    <name evidence="2" type="ORF">CAEBREN_19659</name>
</gene>
<evidence type="ECO:0000256" key="1">
    <source>
        <dbReference type="SAM" id="MobiDB-lite"/>
    </source>
</evidence>
<reference evidence="3" key="1">
    <citation type="submission" date="2011-07" db="EMBL/GenBank/DDBJ databases">
        <authorList>
            <consortium name="Caenorhabditis brenneri Sequencing and Analysis Consortium"/>
            <person name="Wilson R.K."/>
        </authorList>
    </citation>
    <scope>NUCLEOTIDE SEQUENCE [LARGE SCALE GENOMIC DNA]</scope>
    <source>
        <strain evidence="3">PB2801</strain>
    </source>
</reference>
<dbReference type="EMBL" id="GL379802">
    <property type="protein sequence ID" value="EGT37552.1"/>
    <property type="molecule type" value="Genomic_DNA"/>
</dbReference>
<feature type="region of interest" description="Disordered" evidence="1">
    <location>
        <begin position="480"/>
        <end position="520"/>
    </location>
</feature>
<dbReference type="Proteomes" id="UP000008068">
    <property type="component" value="Unassembled WGS sequence"/>
</dbReference>
<protein>
    <submittedName>
        <fullName evidence="2">Uncharacterized protein</fullName>
    </submittedName>
</protein>
<sequence>MDPTRGFPFFFPGFDFNNVGLPSDDAQQPGILRTDPLPDFFQLFPQLQGAPNFGSFALNSPGNTSSSNGSVSDLSEQGLVAPDAIPSSSQPNLDLLSSASVPDLYAFFSQLQSSQALLTPQSTGINQNHQEYHPDFHQSNQNNNQLPDFASNPALFPNLSALLSNSPAPFTTQPVQLDFNTMFQGLSQAQTQNVVEHIAAADFSFAVPNPIAQSTQGGPSNRDSHSNSEVLFTMDHILLTKDDQQEPGMRMSSDSSQDDPSRLRSSSARLAINLAEFTHFFPAPVALSSPGNTATYDGSAQDFGGDGLMSPDASSDFSFLTQDTLPSDAIVPDLSVIISQILGSQSLNNNGDSTLPGTQSVGIHQDDQGIFPKIDANYNPMLDAFVPESSFINNEHPAPLTAQPVDMHYQSILNSRPTEPDNNPMLNSASNGALFSDPTLLSTHLLVQNMLTKSSLTPPAFLAAPVDFNTTLTGLWGPLTQKSRKKRSATTTYRHSSSSSSSPLFPPFAKKSRPHVEDEKELRELPAEYVPISPLLKGLEVWTPETAPDYKRTVKRYQGRRTTLTQHVKTFIPPVLTSEEKKRKHAEAVEYVRNCPLYRDPKQNEENDSESIDVIG</sequence>
<dbReference type="HOGENOM" id="CLU_443612_0_0_1"/>
<dbReference type="AlphaFoldDB" id="G0MMR5"/>
<evidence type="ECO:0000313" key="2">
    <source>
        <dbReference type="EMBL" id="EGT37552.1"/>
    </source>
</evidence>
<dbReference type="InParanoid" id="G0MMR5"/>
<evidence type="ECO:0000313" key="3">
    <source>
        <dbReference type="Proteomes" id="UP000008068"/>
    </source>
</evidence>
<feature type="compositionally biased region" description="Low complexity" evidence="1">
    <location>
        <begin position="59"/>
        <end position="74"/>
    </location>
</feature>
<feature type="region of interest" description="Disordered" evidence="1">
    <location>
        <begin position="54"/>
        <end position="74"/>
    </location>
</feature>
<name>G0MMR5_CAEBE</name>
<keyword evidence="3" id="KW-1185">Reference proteome</keyword>
<accession>G0MMR5</accession>
<proteinExistence type="predicted"/>